<feature type="chain" id="PRO_5041725601" description="DUF3558 domain-containing protein" evidence="2">
    <location>
        <begin position="26"/>
        <end position="198"/>
    </location>
</feature>
<evidence type="ECO:0000256" key="1">
    <source>
        <dbReference type="SAM" id="MobiDB-lite"/>
    </source>
</evidence>
<comment type="caution">
    <text evidence="3">The sequence shown here is derived from an EMBL/GenBank/DDBJ whole genome shotgun (WGS) entry which is preliminary data.</text>
</comment>
<keyword evidence="4" id="KW-1185">Reference proteome</keyword>
<protein>
    <recommendedName>
        <fullName evidence="5">DUF3558 domain-containing protein</fullName>
    </recommendedName>
</protein>
<reference evidence="3 4" key="1">
    <citation type="submission" date="2019-07" db="EMBL/GenBank/DDBJ databases">
        <title>Whole genome shotgun sequence of Agrococcus baldri NBRC 103055.</title>
        <authorList>
            <person name="Hosoyama A."/>
            <person name="Uohara A."/>
            <person name="Ohji S."/>
            <person name="Ichikawa N."/>
        </authorList>
    </citation>
    <scope>NUCLEOTIDE SEQUENCE [LARGE SCALE GENOMIC DNA]</scope>
    <source>
        <strain evidence="3 4">NBRC 103055</strain>
    </source>
</reference>
<organism evidence="3 4">
    <name type="scientific">Agrococcus baldri</name>
    <dbReference type="NCBI Taxonomy" id="153730"/>
    <lineage>
        <taxon>Bacteria</taxon>
        <taxon>Bacillati</taxon>
        <taxon>Actinomycetota</taxon>
        <taxon>Actinomycetes</taxon>
        <taxon>Micrococcales</taxon>
        <taxon>Microbacteriaceae</taxon>
        <taxon>Agrococcus</taxon>
    </lineage>
</organism>
<gene>
    <name evidence="3" type="ORF">ABA31_23430</name>
</gene>
<evidence type="ECO:0000313" key="4">
    <source>
        <dbReference type="Proteomes" id="UP000321749"/>
    </source>
</evidence>
<dbReference type="AlphaFoldDB" id="A0AA87RE28"/>
<name>A0AA87RE28_9MICO</name>
<sequence length="198" mass="20019">MSSPSLRIRRRLLPVTIVAAVTALALTGCEPGVLAPTESPEPSSSPTVTPEPSESETPGSGEPTETDAPEQSGSPEPTTPPVAGELPCTEVFTADQLYDFNPNFAPTSDQGELPGAIGEIADAGGTVCAYQHVTGSDRLVIAVLQDAGGFSGAGFETVGDEGVSTVPSGGTVVAAASIYFASAQDARPYIDEVIANLG</sequence>
<accession>A0AA87RE28</accession>
<evidence type="ECO:0000256" key="2">
    <source>
        <dbReference type="SAM" id="SignalP"/>
    </source>
</evidence>
<evidence type="ECO:0008006" key="5">
    <source>
        <dbReference type="Google" id="ProtNLM"/>
    </source>
</evidence>
<keyword evidence="2" id="KW-0732">Signal</keyword>
<dbReference type="RefSeq" id="WP_146795741.1">
    <property type="nucleotide sequence ID" value="NZ_BJUU01000017.1"/>
</dbReference>
<feature type="compositionally biased region" description="Low complexity" evidence="1">
    <location>
        <begin position="36"/>
        <end position="63"/>
    </location>
</feature>
<dbReference type="PROSITE" id="PS51257">
    <property type="entry name" value="PROKAR_LIPOPROTEIN"/>
    <property type="match status" value="1"/>
</dbReference>
<dbReference type="Proteomes" id="UP000321749">
    <property type="component" value="Unassembled WGS sequence"/>
</dbReference>
<evidence type="ECO:0000313" key="3">
    <source>
        <dbReference type="EMBL" id="GEK80992.1"/>
    </source>
</evidence>
<feature type="signal peptide" evidence="2">
    <location>
        <begin position="1"/>
        <end position="25"/>
    </location>
</feature>
<feature type="region of interest" description="Disordered" evidence="1">
    <location>
        <begin position="31"/>
        <end position="85"/>
    </location>
</feature>
<dbReference type="EMBL" id="BJUU01000017">
    <property type="protein sequence ID" value="GEK80992.1"/>
    <property type="molecule type" value="Genomic_DNA"/>
</dbReference>
<proteinExistence type="predicted"/>